<evidence type="ECO:0000313" key="2">
    <source>
        <dbReference type="Proteomes" id="UP001143910"/>
    </source>
</evidence>
<name>A0ACC1MI74_9HYPO</name>
<dbReference type="EMBL" id="JANJQO010002536">
    <property type="protein sequence ID" value="KAJ2966712.1"/>
    <property type="molecule type" value="Genomic_DNA"/>
</dbReference>
<keyword evidence="2" id="KW-1185">Reference proteome</keyword>
<accession>A0ACC1MI74</accession>
<gene>
    <name evidence="1" type="ORF">NQ176_g10021</name>
</gene>
<evidence type="ECO:0000313" key="1">
    <source>
        <dbReference type="EMBL" id="KAJ2966712.1"/>
    </source>
</evidence>
<organism evidence="1 2">
    <name type="scientific">Zarea fungicola</name>
    <dbReference type="NCBI Taxonomy" id="93591"/>
    <lineage>
        <taxon>Eukaryota</taxon>
        <taxon>Fungi</taxon>
        <taxon>Dikarya</taxon>
        <taxon>Ascomycota</taxon>
        <taxon>Pezizomycotina</taxon>
        <taxon>Sordariomycetes</taxon>
        <taxon>Hypocreomycetidae</taxon>
        <taxon>Hypocreales</taxon>
        <taxon>Cordycipitaceae</taxon>
        <taxon>Zarea</taxon>
    </lineage>
</organism>
<comment type="caution">
    <text evidence="1">The sequence shown here is derived from an EMBL/GenBank/DDBJ whole genome shotgun (WGS) entry which is preliminary data.</text>
</comment>
<proteinExistence type="predicted"/>
<reference evidence="1" key="1">
    <citation type="submission" date="2022-08" db="EMBL/GenBank/DDBJ databases">
        <title>Genome Sequence of Lecanicillium fungicola.</title>
        <authorList>
            <person name="Buettner E."/>
        </authorList>
    </citation>
    <scope>NUCLEOTIDE SEQUENCE</scope>
    <source>
        <strain evidence="1">Babe33</strain>
    </source>
</reference>
<dbReference type="Proteomes" id="UP001143910">
    <property type="component" value="Unassembled WGS sequence"/>
</dbReference>
<protein>
    <submittedName>
        <fullName evidence="1">Uncharacterized protein</fullName>
    </submittedName>
</protein>
<sequence>MEGPAIFRTNGELVWTESGWGRTSDLKVQQVGSRSYITFWHDGDSYQNDGGSYIVLDQSYQMVKELRPVGRPTSRPVELKLTQTGTAVMLMHHVTQASGSVGGLKNGWINEAIIQEIDVASNELLFEWRASEHFDVGKSRASMAGEQGSTPSTAFDFFHATGIDVDHNRNYIIASRNMCNAAAVRRSDGSVLTGCLHGGDPRDPSGTATRR</sequence>